<proteinExistence type="predicted"/>
<evidence type="ECO:0000313" key="3">
    <source>
        <dbReference type="RefSeq" id="XP_010245849.1"/>
    </source>
</evidence>
<feature type="compositionally biased region" description="Basic and acidic residues" evidence="1">
    <location>
        <begin position="8"/>
        <end position="20"/>
    </location>
</feature>
<dbReference type="RefSeq" id="XP_010245849.1">
    <property type="nucleotide sequence ID" value="XM_010247547.1"/>
</dbReference>
<reference evidence="3" key="1">
    <citation type="submission" date="2025-08" db="UniProtKB">
        <authorList>
            <consortium name="RefSeq"/>
        </authorList>
    </citation>
    <scope>IDENTIFICATION</scope>
</reference>
<name>A0A1U7ZD54_NELNU</name>
<dbReference type="Proteomes" id="UP000189703">
    <property type="component" value="Unplaced"/>
</dbReference>
<protein>
    <submittedName>
        <fullName evidence="3">Protein MIZU-KUSSEI 1-like</fullName>
    </submittedName>
</protein>
<organism evidence="2 3">
    <name type="scientific">Nelumbo nucifera</name>
    <name type="common">Sacred lotus</name>
    <dbReference type="NCBI Taxonomy" id="4432"/>
    <lineage>
        <taxon>Eukaryota</taxon>
        <taxon>Viridiplantae</taxon>
        <taxon>Streptophyta</taxon>
        <taxon>Embryophyta</taxon>
        <taxon>Tracheophyta</taxon>
        <taxon>Spermatophyta</taxon>
        <taxon>Magnoliopsida</taxon>
        <taxon>Proteales</taxon>
        <taxon>Nelumbonaceae</taxon>
        <taxon>Nelumbo</taxon>
    </lineage>
</organism>
<accession>A0A1U7ZD54</accession>
<evidence type="ECO:0000256" key="1">
    <source>
        <dbReference type="SAM" id="MobiDB-lite"/>
    </source>
</evidence>
<dbReference type="OrthoDB" id="672310at2759"/>
<keyword evidence="2" id="KW-1185">Reference proteome</keyword>
<dbReference type="FunCoup" id="A0A1U7ZD54">
    <property type="interactions" value="896"/>
</dbReference>
<dbReference type="InterPro" id="IPR006460">
    <property type="entry name" value="MIZ1-like_pln"/>
</dbReference>
<dbReference type="AlphaFoldDB" id="A0A1U7ZD54"/>
<feature type="region of interest" description="Disordered" evidence="1">
    <location>
        <begin position="1"/>
        <end position="28"/>
    </location>
</feature>
<dbReference type="PANTHER" id="PTHR31696">
    <property type="entry name" value="PROTEIN MIZU-KUSSEI 1"/>
    <property type="match status" value="1"/>
</dbReference>
<sequence length="250" mass="28185">MAWIPQAEEQHSSQPLREETSTVTPESEMQLVVHPHVSLEEPKPQKKPSKSIKLFRRFRLVFRAFPVITPGCKMPIHPRKSHEDHIRGGIRMTGTLFGYRKARANLAIQESSRCLPMLVLELAIPTAKLLQEMGTGLARIALECEKHAAEKAKRLIDEPVWIMFWNGRKVGYSVRRDPTENDLNVMQLLHAVSIGAGVLPTDTAGSPDGELAYTRTHIERVVVSKDSETFYMMNPDGKSGPELSIFLIRI</sequence>
<dbReference type="OMA" id="HRKARIN"/>
<dbReference type="Pfam" id="PF04759">
    <property type="entry name" value="DUF617"/>
    <property type="match status" value="1"/>
</dbReference>
<gene>
    <name evidence="3" type="primary">LOC104589286</name>
</gene>
<dbReference type="eggNOG" id="ENOG502QPTH">
    <property type="taxonomic scope" value="Eukaryota"/>
</dbReference>
<dbReference type="GeneID" id="104589286"/>
<dbReference type="GO" id="GO:0010274">
    <property type="term" value="P:hydrotropism"/>
    <property type="evidence" value="ECO:0007669"/>
    <property type="project" value="InterPro"/>
</dbReference>
<evidence type="ECO:0000313" key="2">
    <source>
        <dbReference type="Proteomes" id="UP000189703"/>
    </source>
</evidence>
<dbReference type="NCBIfam" id="TIGR01570">
    <property type="entry name" value="A_thal_3588"/>
    <property type="match status" value="1"/>
</dbReference>
<dbReference type="PANTHER" id="PTHR31696:SF73">
    <property type="entry name" value="EXPRESSED PROTEIN"/>
    <property type="match status" value="1"/>
</dbReference>
<dbReference type="KEGG" id="nnu:104589286"/>